<keyword evidence="1" id="KW-0812">Transmembrane</keyword>
<dbReference type="SUPFAM" id="SSF48371">
    <property type="entry name" value="ARM repeat"/>
    <property type="match status" value="1"/>
</dbReference>
<evidence type="ECO:0000313" key="3">
    <source>
        <dbReference type="Proteomes" id="UP000203585"/>
    </source>
</evidence>
<protein>
    <submittedName>
        <fullName evidence="2">Tape measure protein</fullName>
    </submittedName>
</protein>
<dbReference type="GeneID" id="29122962"/>
<sequence>MNVGKAIFKAIADFSQVRRESKKTGDAVDRMNNSFKRTRGVASVLTGAVGAFGRFTGKLGAALPLLGSLAAMLISGAGAALGLVAALAPLAGLAVFAPGFLLGGAAAMLAFGLAMKDAKTELAELVPLLNNVQKSASKGFWTEARQPIIEMAKELLPQVADGMGKVGAALGRGASDFSAALRTYLGGGVLKKMFDLTAEGADNARGAMAPIAEALTTIGFTGAMWLPRLGTWFTNLATRFNDFIQIASSNGDLQRWAENGLRVLRELGDMIGAVFNIFGALMKAAENSAPGNSLTILVDALQRFAAVLATPEVQSGLTNLFAGAHAAMDPIQAGLSAIGKTLGVLGPALFSVMSVGGAVFGKVLEFIAAIFAQPAVGSGIITFMDGLMKAVTALEPALGPLGDLIGAILPAAGAFATVFGQILGPALAIIAPLLTDIFKTLTPIAPAIVAIAAATALWVAIMNLSWIGLIVIAIVALVAAISFLVQHWDEVVAWIGQIWGGFVNWVIQITDGLVAWWNQVWGGFGNWVKEVWDGFVNWIKQIWDGFVSWIMSGVAIFVAVWNAYWSIVGQILTDIWNNIVSVVTTVWNGIVSFFTGIWNAIMAGVNWLVSIFVAAWTGLVSFLQPVIDVFAAMFGALGAVFNFIGALIGFVVRGIVMLFQMWWSTTVTVFTNIWNFLVSVWTNVMNFISGVLNAIGAFFSAAWNWYWTTIFSILTTIWDFIVSVWTAVSDFISGVLNAIGGFVSSVWNSILAWITSVLNSIWSVVSSVWNNVMGFISGVLNSIWGFVSGVWNQIWGFLSGIMNSIWSTISGAWNNVVSFIQEAVGRAYSAVVDKFNEVVGWLGGIGGRILGAIGDLGGLLWNAGRSILEGLLGGLKDMWGGVQGFFNDLTASIPSWKGPLPVDKKLLQPAGKGIMGGFLGALESMYGKVRKSLRGFTGSLEGEGPDITPTFGPGGPFDPGMLLVDPTLGQRPIDVNSTTNVRDQLNTTPTSITYDVRELNVNNPKPETASESLPKTVRKLGYIGVGSNG</sequence>
<feature type="transmembrane region" description="Helical" evidence="1">
    <location>
        <begin position="768"/>
        <end position="787"/>
    </location>
</feature>
<evidence type="ECO:0000256" key="1">
    <source>
        <dbReference type="SAM" id="Phobius"/>
    </source>
</evidence>
<dbReference type="KEGG" id="vg:29122962"/>
<feature type="transmembrane region" description="Helical" evidence="1">
    <location>
        <begin position="673"/>
        <end position="699"/>
    </location>
</feature>
<feature type="transmembrane region" description="Helical" evidence="1">
    <location>
        <begin position="93"/>
        <end position="114"/>
    </location>
</feature>
<dbReference type="OrthoDB" id="246at10239"/>
<feature type="transmembrane region" description="Helical" evidence="1">
    <location>
        <begin position="605"/>
        <end position="623"/>
    </location>
</feature>
<feature type="transmembrane region" description="Helical" evidence="1">
    <location>
        <begin position="62"/>
        <end position="87"/>
    </location>
</feature>
<feature type="transmembrane region" description="Helical" evidence="1">
    <location>
        <begin position="579"/>
        <end position="598"/>
    </location>
</feature>
<organism evidence="2 3">
    <name type="scientific">Arthrobacter phage Kitkat</name>
    <dbReference type="NCBI Taxonomy" id="1796996"/>
    <lineage>
        <taxon>Viruses</taxon>
        <taxon>Duplodnaviria</taxon>
        <taxon>Heunggongvirae</taxon>
        <taxon>Uroviricota</taxon>
        <taxon>Caudoviricetes</taxon>
        <taxon>Kelleziovirus</taxon>
        <taxon>Kelleziovirus kitkat</taxon>
    </lineage>
</organism>
<feature type="transmembrane region" description="Helical" evidence="1">
    <location>
        <begin position="441"/>
        <end position="460"/>
    </location>
</feature>
<feature type="transmembrane region" description="Helical" evidence="1">
    <location>
        <begin position="363"/>
        <end position="384"/>
    </location>
</feature>
<keyword evidence="1" id="KW-1133">Transmembrane helix</keyword>
<feature type="transmembrane region" description="Helical" evidence="1">
    <location>
        <begin position="705"/>
        <end position="728"/>
    </location>
</feature>
<feature type="transmembrane region" description="Helical" evidence="1">
    <location>
        <begin position="466"/>
        <end position="485"/>
    </location>
</feature>
<dbReference type="RefSeq" id="YP_009303317.1">
    <property type="nucleotide sequence ID" value="NC_031254.1"/>
</dbReference>
<proteinExistence type="predicted"/>
<feature type="transmembrane region" description="Helical" evidence="1">
    <location>
        <begin position="629"/>
        <end position="652"/>
    </location>
</feature>
<gene>
    <name evidence="2" type="primary">34</name>
    <name evidence="2" type="ORF">KITKAT_34</name>
</gene>
<keyword evidence="1" id="KW-0472">Membrane</keyword>
<feature type="transmembrane region" description="Helical" evidence="1">
    <location>
        <begin position="735"/>
        <end position="756"/>
    </location>
</feature>
<dbReference type="EMBL" id="KU647627">
    <property type="protein sequence ID" value="AMM44296.1"/>
    <property type="molecule type" value="Genomic_DNA"/>
</dbReference>
<evidence type="ECO:0000313" key="2">
    <source>
        <dbReference type="EMBL" id="AMM44296.1"/>
    </source>
</evidence>
<dbReference type="Proteomes" id="UP000203585">
    <property type="component" value="Segment"/>
</dbReference>
<reference evidence="2 3" key="1">
    <citation type="submission" date="2016-02" db="EMBL/GenBank/DDBJ databases">
        <authorList>
            <person name="Blasi C.J."/>
            <person name="DeRuff K.C."/>
            <person name="Kobokovich A."/>
            <person name="Pizzorno M.C."/>
            <person name="Stowe E.L."/>
            <person name="Bowman C.A."/>
            <person name="Russell D.A."/>
            <person name="Pope W.H."/>
            <person name="Jacobs-Sera D."/>
            <person name="Hendrix R.W."/>
            <person name="Hatfull G.F."/>
        </authorList>
    </citation>
    <scope>NUCLEOTIDE SEQUENCE [LARGE SCALE GENOMIC DNA]</scope>
</reference>
<feature type="transmembrane region" description="Helical" evidence="1">
    <location>
        <begin position="546"/>
        <end position="567"/>
    </location>
</feature>
<name>A0A140G6L1_9CAUD</name>
<dbReference type="InterPro" id="IPR016024">
    <property type="entry name" value="ARM-type_fold"/>
</dbReference>
<dbReference type="Gene3D" id="1.20.120.20">
    <property type="entry name" value="Apolipoprotein"/>
    <property type="match status" value="2"/>
</dbReference>
<accession>A0A140G6L1</accession>
<keyword evidence="3" id="KW-1185">Reference proteome</keyword>
<feature type="transmembrane region" description="Helical" evidence="1">
    <location>
        <begin position="404"/>
        <end position="434"/>
    </location>
</feature>